<keyword evidence="3 5" id="KW-1133">Transmembrane helix</keyword>
<accession>A0A9Q1EZV4</accession>
<dbReference type="GO" id="GO:0022857">
    <property type="term" value="F:transmembrane transporter activity"/>
    <property type="evidence" value="ECO:0007669"/>
    <property type="project" value="InterPro"/>
</dbReference>
<reference evidence="6" key="1">
    <citation type="journal article" date="2023" name="Science">
        <title>Genome structures resolve the early diversification of teleost fishes.</title>
        <authorList>
            <person name="Parey E."/>
            <person name="Louis A."/>
            <person name="Montfort J."/>
            <person name="Bouchez O."/>
            <person name="Roques C."/>
            <person name="Iampietro C."/>
            <person name="Lluch J."/>
            <person name="Castinel A."/>
            <person name="Donnadieu C."/>
            <person name="Desvignes T."/>
            <person name="Floi Bucao C."/>
            <person name="Jouanno E."/>
            <person name="Wen M."/>
            <person name="Mejri S."/>
            <person name="Dirks R."/>
            <person name="Jansen H."/>
            <person name="Henkel C."/>
            <person name="Chen W.J."/>
            <person name="Zahm M."/>
            <person name="Cabau C."/>
            <person name="Klopp C."/>
            <person name="Thompson A.W."/>
            <person name="Robinson-Rechavi M."/>
            <person name="Braasch I."/>
            <person name="Lecointre G."/>
            <person name="Bobe J."/>
            <person name="Postlethwait J.H."/>
            <person name="Berthelot C."/>
            <person name="Roest Crollius H."/>
            <person name="Guiguen Y."/>
        </authorList>
    </citation>
    <scope>NUCLEOTIDE SEQUENCE</scope>
    <source>
        <strain evidence="6">WJC10195</strain>
    </source>
</reference>
<dbReference type="Pfam" id="PF00083">
    <property type="entry name" value="Sugar_tr"/>
    <property type="match status" value="1"/>
</dbReference>
<dbReference type="Gene3D" id="1.20.1250.20">
    <property type="entry name" value="MFS general substrate transporter like domains"/>
    <property type="match status" value="1"/>
</dbReference>
<feature type="transmembrane region" description="Helical" evidence="5">
    <location>
        <begin position="294"/>
        <end position="313"/>
    </location>
</feature>
<dbReference type="SUPFAM" id="SSF103473">
    <property type="entry name" value="MFS general substrate transporter"/>
    <property type="match status" value="1"/>
</dbReference>
<evidence type="ECO:0000256" key="2">
    <source>
        <dbReference type="ARBA" id="ARBA00022692"/>
    </source>
</evidence>
<name>A0A9Q1EZV4_SYNKA</name>
<evidence type="ECO:0000256" key="1">
    <source>
        <dbReference type="ARBA" id="ARBA00004141"/>
    </source>
</evidence>
<dbReference type="InterPro" id="IPR005828">
    <property type="entry name" value="MFS_sugar_transport-like"/>
</dbReference>
<evidence type="ECO:0000256" key="5">
    <source>
        <dbReference type="SAM" id="Phobius"/>
    </source>
</evidence>
<keyword evidence="4 5" id="KW-0472">Membrane</keyword>
<comment type="subcellular location">
    <subcellularLocation>
        <location evidence="1">Membrane</location>
        <topology evidence="1">Multi-pass membrane protein</topology>
    </subcellularLocation>
</comment>
<dbReference type="EMBL" id="JAINUF010000010">
    <property type="protein sequence ID" value="KAJ8348273.1"/>
    <property type="molecule type" value="Genomic_DNA"/>
</dbReference>
<feature type="transmembrane region" description="Helical" evidence="5">
    <location>
        <begin position="59"/>
        <end position="77"/>
    </location>
</feature>
<dbReference type="PANTHER" id="PTHR24064">
    <property type="entry name" value="SOLUTE CARRIER FAMILY 22 MEMBER"/>
    <property type="match status" value="1"/>
</dbReference>
<dbReference type="AlphaFoldDB" id="A0A9Q1EZV4"/>
<feature type="transmembrane region" description="Helical" evidence="5">
    <location>
        <begin position="177"/>
        <end position="199"/>
    </location>
</feature>
<feature type="transmembrane region" description="Helical" evidence="5">
    <location>
        <begin position="34"/>
        <end position="52"/>
    </location>
</feature>
<organism evidence="6 7">
    <name type="scientific">Synaphobranchus kaupii</name>
    <name type="common">Kaup's arrowtooth eel</name>
    <dbReference type="NCBI Taxonomy" id="118154"/>
    <lineage>
        <taxon>Eukaryota</taxon>
        <taxon>Metazoa</taxon>
        <taxon>Chordata</taxon>
        <taxon>Craniata</taxon>
        <taxon>Vertebrata</taxon>
        <taxon>Euteleostomi</taxon>
        <taxon>Actinopterygii</taxon>
        <taxon>Neopterygii</taxon>
        <taxon>Teleostei</taxon>
        <taxon>Anguilliformes</taxon>
        <taxon>Synaphobranchidae</taxon>
        <taxon>Synaphobranchus</taxon>
    </lineage>
</organism>
<evidence type="ECO:0000313" key="7">
    <source>
        <dbReference type="Proteomes" id="UP001152622"/>
    </source>
</evidence>
<keyword evidence="2 5" id="KW-0812">Transmembrane</keyword>
<evidence type="ECO:0000313" key="6">
    <source>
        <dbReference type="EMBL" id="KAJ8348273.1"/>
    </source>
</evidence>
<proteinExistence type="predicted"/>
<evidence type="ECO:0000256" key="4">
    <source>
        <dbReference type="ARBA" id="ARBA00023136"/>
    </source>
</evidence>
<evidence type="ECO:0000256" key="3">
    <source>
        <dbReference type="ARBA" id="ARBA00022989"/>
    </source>
</evidence>
<comment type="caution">
    <text evidence="6">The sequence shown here is derived from an EMBL/GenBank/DDBJ whole genome shotgun (WGS) entry which is preliminary data.</text>
</comment>
<feature type="transmembrane region" description="Helical" evidence="5">
    <location>
        <begin position="147"/>
        <end position="165"/>
    </location>
</feature>
<feature type="transmembrane region" description="Helical" evidence="5">
    <location>
        <begin position="266"/>
        <end position="287"/>
    </location>
</feature>
<dbReference type="GO" id="GO:0016020">
    <property type="term" value="C:membrane"/>
    <property type="evidence" value="ECO:0007669"/>
    <property type="project" value="UniProtKB-SubCell"/>
</dbReference>
<dbReference type="OrthoDB" id="2544694at2759"/>
<keyword evidence="7" id="KW-1185">Reference proteome</keyword>
<gene>
    <name evidence="6" type="ORF">SKAU_G00268620</name>
</gene>
<sequence>MEVNFNVCKRDRHDSVPTVMEWIPTKNRTLVSTFYSSLLSFGQMILGGVAYSLRDWRKLQVAACVPYFLFFLYSWWFSESARWLVLNRRSEEALRHIHRVARINGKPEVVEKITLEVLESSMHKEIQSSKSIYTMYDLLRTPLMRKISISLMVLWFSTSFSYYGLAIDLQKFGASIYLIQVIFGAVDIPAKLAAMVSLSYLGRRISQSACLILSATFIFTNIFVPSDMQTIRTTLAVLGKGFSSASFTCVYLFTVELYPTVIRQTGMGFTSTMARVGAMAAPAVLILDEVLPTLPSIVYGGLAVVAGIFSFFLPETLNVPLPETIEDVEEKWGWQKSTSQNRKEMVALQDVQCYG</sequence>
<dbReference type="InterPro" id="IPR036259">
    <property type="entry name" value="MFS_trans_sf"/>
</dbReference>
<feature type="transmembrane region" description="Helical" evidence="5">
    <location>
        <begin position="235"/>
        <end position="254"/>
    </location>
</feature>
<feature type="transmembrane region" description="Helical" evidence="5">
    <location>
        <begin position="205"/>
        <end position="223"/>
    </location>
</feature>
<protein>
    <submittedName>
        <fullName evidence="6">Uncharacterized protein</fullName>
    </submittedName>
</protein>
<dbReference type="Proteomes" id="UP001152622">
    <property type="component" value="Chromosome 10"/>
</dbReference>